<comment type="caution">
    <text evidence="2">The sequence shown here is derived from an EMBL/GenBank/DDBJ whole genome shotgun (WGS) entry which is preliminary data.</text>
</comment>
<dbReference type="EMBL" id="BAAANN010000038">
    <property type="protein sequence ID" value="GAA1982909.1"/>
    <property type="molecule type" value="Genomic_DNA"/>
</dbReference>
<feature type="region of interest" description="Disordered" evidence="1">
    <location>
        <begin position="66"/>
        <end position="93"/>
    </location>
</feature>
<gene>
    <name evidence="2" type="ORF">GCM10009754_69910</name>
</gene>
<keyword evidence="3" id="KW-1185">Reference proteome</keyword>
<organism evidence="2 3">
    <name type="scientific">Amycolatopsis minnesotensis</name>
    <dbReference type="NCBI Taxonomy" id="337894"/>
    <lineage>
        <taxon>Bacteria</taxon>
        <taxon>Bacillati</taxon>
        <taxon>Actinomycetota</taxon>
        <taxon>Actinomycetes</taxon>
        <taxon>Pseudonocardiales</taxon>
        <taxon>Pseudonocardiaceae</taxon>
        <taxon>Amycolatopsis</taxon>
    </lineage>
</organism>
<reference evidence="3" key="1">
    <citation type="journal article" date="2019" name="Int. J. Syst. Evol. Microbiol.">
        <title>The Global Catalogue of Microorganisms (GCM) 10K type strain sequencing project: providing services to taxonomists for standard genome sequencing and annotation.</title>
        <authorList>
            <consortium name="The Broad Institute Genomics Platform"/>
            <consortium name="The Broad Institute Genome Sequencing Center for Infectious Disease"/>
            <person name="Wu L."/>
            <person name="Ma J."/>
        </authorList>
    </citation>
    <scope>NUCLEOTIDE SEQUENCE [LARGE SCALE GENOMIC DNA]</scope>
    <source>
        <strain evidence="3">JCM 14545</strain>
    </source>
</reference>
<proteinExistence type="predicted"/>
<evidence type="ECO:0000313" key="2">
    <source>
        <dbReference type="EMBL" id="GAA1982909.1"/>
    </source>
</evidence>
<sequence>MPVAEQSEPIPSLAESTIYVHTGSDITTWGRWFLCEGDVVVYQRPSGELELTRIVSATSLRAPRGTWTQVGTNAGDTPDDAWPAQHAPKAVGG</sequence>
<protein>
    <submittedName>
        <fullName evidence="2">Uncharacterized protein</fullName>
    </submittedName>
</protein>
<evidence type="ECO:0000313" key="3">
    <source>
        <dbReference type="Proteomes" id="UP001501116"/>
    </source>
</evidence>
<feature type="compositionally biased region" description="Polar residues" evidence="1">
    <location>
        <begin position="66"/>
        <end position="75"/>
    </location>
</feature>
<evidence type="ECO:0000256" key="1">
    <source>
        <dbReference type="SAM" id="MobiDB-lite"/>
    </source>
</evidence>
<dbReference type="Proteomes" id="UP001501116">
    <property type="component" value="Unassembled WGS sequence"/>
</dbReference>
<accession>A0ABP5DMH1</accession>
<name>A0ABP5DMH1_9PSEU</name>